<proteinExistence type="predicted"/>
<gene>
    <name evidence="1" type="ORF">FEK34_24315</name>
</gene>
<reference evidence="1 2" key="1">
    <citation type="submission" date="2019-05" db="EMBL/GenBank/DDBJ databases">
        <title>Genomes sequences of two Nocardia cyriacigeorgica environmental isolates, type strains Nocardia asteroides ATCC 19247 and Nocardia cyriacigeorgica DSM 44484.</title>
        <authorList>
            <person name="Vautrin F."/>
            <person name="Bergeron E."/>
            <person name="Dubost A."/>
            <person name="Abrouk D."/>
            <person name="Rodriguez Nava V."/>
            <person name="Pujic P."/>
        </authorList>
    </citation>
    <scope>NUCLEOTIDE SEQUENCE [LARGE SCALE GENOMIC DNA]</scope>
    <source>
        <strain evidence="1 2">EML 446</strain>
    </source>
</reference>
<protein>
    <submittedName>
        <fullName evidence="1">Uncharacterized protein</fullName>
    </submittedName>
</protein>
<evidence type="ECO:0000313" key="1">
    <source>
        <dbReference type="EMBL" id="TLF74488.1"/>
    </source>
</evidence>
<dbReference type="Proteomes" id="UP000306378">
    <property type="component" value="Unassembled WGS sequence"/>
</dbReference>
<comment type="caution">
    <text evidence="1">The sequence shown here is derived from an EMBL/GenBank/DDBJ whole genome shotgun (WGS) entry which is preliminary data.</text>
</comment>
<dbReference type="EMBL" id="VBUT01000010">
    <property type="protein sequence ID" value="TLF74488.1"/>
    <property type="molecule type" value="Genomic_DNA"/>
</dbReference>
<sequence length="375" mass="39966">MADLSVELAVLAGFATDLAELKSCSISNTSHLLPAVALPTGSTGLMAALEASIERFGNEVGAALDAEITTIGNLCTSLTTTAASFESTDEAISANISNAGSDLSPAGTQSTSAASQGVSRFSALQLPSLPGVSDNPYTLRQLVETAIGLLAVYDDRLNAAIGIRPTVDLLSPLVADWESLQPIGKRIALLGINDYVTSENLINGTNWLQDSWSGEAARNFAERSNNLGQAVGARSLDFDAVSKIVENGGAYLERMVYNQVADICDKVLHPMTLYGATFPLGAWAPHINNPIREPHKSELLAALNALESSITLRQGQIQTMVDKLSAALDYVPGRSIPTFISTEFDLPDKITIDLGARKFGYGDNMWWEDRIDSLF</sequence>
<dbReference type="RefSeq" id="WP_138451340.1">
    <property type="nucleotide sequence ID" value="NZ_VBUT01000010.1"/>
</dbReference>
<dbReference type="AlphaFoldDB" id="A0A5R8NFQ5"/>
<organism evidence="1 2">
    <name type="scientific">Nocardia cyriacigeorgica</name>
    <dbReference type="NCBI Taxonomy" id="135487"/>
    <lineage>
        <taxon>Bacteria</taxon>
        <taxon>Bacillati</taxon>
        <taxon>Actinomycetota</taxon>
        <taxon>Actinomycetes</taxon>
        <taxon>Mycobacteriales</taxon>
        <taxon>Nocardiaceae</taxon>
        <taxon>Nocardia</taxon>
    </lineage>
</organism>
<evidence type="ECO:0000313" key="2">
    <source>
        <dbReference type="Proteomes" id="UP000306378"/>
    </source>
</evidence>
<accession>A0A5R8NFQ5</accession>
<name>A0A5R8NFQ5_9NOCA</name>